<proteinExistence type="predicted"/>
<dbReference type="RefSeq" id="WP_238213604.1">
    <property type="nucleotide sequence ID" value="NZ_BPUS01000008.1"/>
</dbReference>
<evidence type="ECO:0000256" key="1">
    <source>
        <dbReference type="SAM" id="MobiDB-lite"/>
    </source>
</evidence>
<sequence length="318" mass="35701">MESSMVAKVGTRGRGETSSLDFRKVGLVWEMRRIVVARTGASLNALNQANMTYTIDPFSIQFTETRRGFNATGKILLDGKVVGTINDFAEKIVTDVFFDSEQDRAAFATEARRVMVSVSGRRITSTACSFPSMPAACLNGRKNGYSRSPKIMSLQTLTIDNETLSKSVVAASDAHWVMMRSLLDRDGSPSSLTRSYDHFVQTLCRRDNFREADFPKLAIVFVDDDSERLDDRLVDVPFASFLTLVQYRKHGFLDLTDPAQCKQSVPRLGKEARQQDGLRKNGHLPTGGTLRSHRFECKPRLQTESVRVLPRHRQQISL</sequence>
<evidence type="ECO:0000313" key="3">
    <source>
        <dbReference type="Proteomes" id="UP001055111"/>
    </source>
</evidence>
<feature type="region of interest" description="Disordered" evidence="1">
    <location>
        <begin position="265"/>
        <end position="291"/>
    </location>
</feature>
<evidence type="ECO:0000313" key="2">
    <source>
        <dbReference type="EMBL" id="GJH26970.1"/>
    </source>
</evidence>
<protein>
    <submittedName>
        <fullName evidence="2">Uncharacterized protein</fullName>
    </submittedName>
</protein>
<accession>A0AA37MHL3</accession>
<dbReference type="AlphaFoldDB" id="A0AA37MHL3"/>
<gene>
    <name evidence="2" type="ORF">CBA19CS42_20660</name>
</gene>
<reference evidence="2" key="1">
    <citation type="submission" date="2022-09" db="EMBL/GenBank/DDBJ databases">
        <title>Isolation and characterization of 3-chlorobenzoate degrading bacteria from soils in Shizuoka.</title>
        <authorList>
            <person name="Ifat A."/>
            <person name="Ogawa N."/>
            <person name="Kimbara K."/>
            <person name="Moriuchi R."/>
            <person name="Dohra H."/>
            <person name="Shintani M."/>
        </authorList>
    </citation>
    <scope>NUCLEOTIDE SEQUENCE</scope>
    <source>
        <strain evidence="2">19CS4-2</strain>
    </source>
</reference>
<dbReference type="Proteomes" id="UP001055111">
    <property type="component" value="Unassembled WGS sequence"/>
</dbReference>
<name>A0AA37MHL3_9BURK</name>
<organism evidence="2 3">
    <name type="scientific">Caballeronia novacaledonica</name>
    <dbReference type="NCBI Taxonomy" id="1544861"/>
    <lineage>
        <taxon>Bacteria</taxon>
        <taxon>Pseudomonadati</taxon>
        <taxon>Pseudomonadota</taxon>
        <taxon>Betaproteobacteria</taxon>
        <taxon>Burkholderiales</taxon>
        <taxon>Burkholderiaceae</taxon>
        <taxon>Caballeronia</taxon>
    </lineage>
</organism>
<dbReference type="EMBL" id="BPUS01000008">
    <property type="protein sequence ID" value="GJH26970.1"/>
    <property type="molecule type" value="Genomic_DNA"/>
</dbReference>
<comment type="caution">
    <text evidence="2">The sequence shown here is derived from an EMBL/GenBank/DDBJ whole genome shotgun (WGS) entry which is preliminary data.</text>
</comment>
<feature type="compositionally biased region" description="Basic and acidic residues" evidence="1">
    <location>
        <begin position="268"/>
        <end position="279"/>
    </location>
</feature>